<dbReference type="EMBL" id="GQ859168">
    <property type="protein sequence ID" value="ADK35888.1"/>
    <property type="molecule type" value="mRNA"/>
</dbReference>
<gene>
    <name evidence="3" type="primary">y3</name>
</gene>
<sequence>MISTKIFTILAVVAGVLAQDPLSCYDNFGNRDVAACARFIDDFCDTLTPNIYRPRDNGQRCYVVNGHKCDFTVFNTNNGGSPIRASTPNCKTVLRAAANRCPTGGRGKINPSAPFLFAIDPNDGDCSTDF</sequence>
<dbReference type="PDBsum" id="5V6J"/>
<reference evidence="4" key="2">
    <citation type="submission" date="2009-09" db="EMBL/GenBank/DDBJ databases">
        <authorList>
            <person name="Wang X."/>
        </authorList>
    </citation>
    <scope>NUCLEOTIDE SEQUENCE</scope>
    <source>
        <strain evidence="4">5.252</strain>
        <tissue evidence="4">Mycelium</tissue>
    </source>
</reference>
<dbReference type="PDB" id="5V6J">
    <property type="method" value="X-ray"/>
    <property type="resolution" value="1.18 A"/>
    <property type="chains" value="A/B/C/D=19-130"/>
</dbReference>
<proteinExistence type="evidence at protein level"/>
<feature type="domain" description="Glycan binding protein Y3-like" evidence="2">
    <location>
        <begin position="36"/>
        <end position="126"/>
    </location>
</feature>
<dbReference type="PDBsum" id="5V6I"/>
<reference evidence="5 6" key="3">
    <citation type="journal article" date="2017" name="Proc. Natl. Acad. Sci. U.S.A.">
        <title>Cytotoxic protein from the mushroom &lt;i&gt;Coprinus comatus&lt;/i&gt; possesses a unique mode for glycan binding and specificity.</title>
        <authorList>
            <person name="Zhang P."/>
            <person name="Li K."/>
            <person name="Yang G."/>
            <person name="Xia C."/>
            <person name="Polston J.E."/>
            <person name="Li G."/>
            <person name="Li S."/>
            <person name="Lin Z."/>
            <person name="Yang L.J."/>
            <person name="Bruner S.D."/>
            <person name="Ding Y."/>
        </authorList>
    </citation>
    <scope>X-RAY CRYSTALLOGRAPHY (1.18 ANGSTROMS) OF 19-130</scope>
    <scope>PYRROLIDONE CARBOXYLIC ACID AT GLN-19</scope>
    <scope>DISULFIDE BONDS</scope>
</reference>
<feature type="disulfide bond" evidence="5 6">
    <location>
        <begin position="61"/>
        <end position="126"/>
    </location>
</feature>
<feature type="modified residue" description="Pyrrolidone carboxylic acid" evidence="5 6">
    <location>
        <position position="19"/>
    </location>
</feature>
<evidence type="ECO:0000256" key="1">
    <source>
        <dbReference type="SAM" id="SignalP"/>
    </source>
</evidence>
<dbReference type="EMBL" id="FN546262">
    <property type="protein sequence ID" value="CBG91896.1"/>
    <property type="molecule type" value="mRNA"/>
</dbReference>
<feature type="disulfide bond" evidence="5 6">
    <location>
        <begin position="24"/>
        <end position="101"/>
    </location>
</feature>
<accession>G3BK00</accession>
<dbReference type="AlphaFoldDB" id="G3BK00"/>
<evidence type="ECO:0000259" key="2">
    <source>
        <dbReference type="Pfam" id="PF22803"/>
    </source>
</evidence>
<dbReference type="InterPro" id="IPR054443">
    <property type="entry name" value="Y3-like_dom"/>
</dbReference>
<feature type="chain" id="PRO_5011090761" evidence="1">
    <location>
        <begin position="19"/>
        <end position="130"/>
    </location>
</feature>
<organism evidence="3">
    <name type="scientific">Coprinus comatus</name>
    <name type="common">Shaggy mane</name>
    <dbReference type="NCBI Taxonomy" id="56187"/>
    <lineage>
        <taxon>Eukaryota</taxon>
        <taxon>Fungi</taxon>
        <taxon>Dikarya</taxon>
        <taxon>Basidiomycota</taxon>
        <taxon>Agaricomycotina</taxon>
        <taxon>Agaricomycetes</taxon>
        <taxon>Agaricomycetidae</taxon>
        <taxon>Agaricales</taxon>
        <taxon>Agaricineae</taxon>
        <taxon>Agaricaceae</taxon>
        <taxon>Coprinus</taxon>
    </lineage>
</organism>
<evidence type="ECO:0000313" key="3">
    <source>
        <dbReference type="EMBL" id="ADK35888.1"/>
    </source>
</evidence>
<keyword evidence="5 6" id="KW-0873">Pyrrolidone carboxylic acid</keyword>
<dbReference type="SMR" id="G3BK00"/>
<feature type="disulfide bond" evidence="5 6">
    <location>
        <begin position="44"/>
        <end position="90"/>
    </location>
</feature>
<evidence type="ECO:0007829" key="5">
    <source>
        <dbReference type="PDB" id="5V6I"/>
    </source>
</evidence>
<evidence type="ECO:0007829" key="6">
    <source>
        <dbReference type="PDB" id="5V6J"/>
    </source>
</evidence>
<keyword evidence="1" id="KW-0732">Signal</keyword>
<evidence type="ECO:0000313" key="4">
    <source>
        <dbReference type="EMBL" id="CBG91896.1"/>
    </source>
</evidence>
<protein>
    <submittedName>
        <fullName evidence="4">TMV resistance protein Y3</fullName>
    </submittedName>
    <submittedName>
        <fullName evidence="3">Y3 protein</fullName>
    </submittedName>
</protein>
<keyword evidence="5 6" id="KW-0002">3D-structure</keyword>
<feature type="disulfide bond" evidence="5 6">
    <location>
        <begin position="36"/>
        <end position="69"/>
    </location>
</feature>
<name>G3BK00_COPCM</name>
<reference evidence="3" key="1">
    <citation type="submission" date="2009-08" db="EMBL/GenBank/DDBJ databases">
        <authorList>
            <person name="Wang X."/>
            <person name="Jia J."/>
        </authorList>
    </citation>
    <scope>NUCLEOTIDE SEQUENCE</scope>
    <source>
        <strain evidence="3">5.252</strain>
        <tissue evidence="3">Mycelia</tissue>
    </source>
</reference>
<dbReference type="Pfam" id="PF22803">
    <property type="entry name" value="GBD_Y3"/>
    <property type="match status" value="1"/>
</dbReference>
<dbReference type="PDB" id="5V6I">
    <property type="method" value="X-ray"/>
    <property type="resolution" value="1.70 A"/>
    <property type="chains" value="A/B=19-130"/>
</dbReference>
<feature type="signal peptide" evidence="1">
    <location>
        <begin position="1"/>
        <end position="18"/>
    </location>
</feature>